<dbReference type="SUPFAM" id="SSF48403">
    <property type="entry name" value="Ankyrin repeat"/>
    <property type="match status" value="1"/>
</dbReference>
<dbReference type="PANTHER" id="PTHR24198:SF165">
    <property type="entry name" value="ANKYRIN REPEAT-CONTAINING PROTEIN-RELATED"/>
    <property type="match status" value="1"/>
</dbReference>
<evidence type="ECO:0000256" key="3">
    <source>
        <dbReference type="PROSITE-ProRule" id="PRU00023"/>
    </source>
</evidence>
<evidence type="ECO:0000256" key="2">
    <source>
        <dbReference type="ARBA" id="ARBA00023043"/>
    </source>
</evidence>
<accession>A0A5J5FX24</accession>
<reference evidence="4 5" key="1">
    <citation type="submission" date="2019-09" db="EMBL/GenBank/DDBJ databases">
        <title>Bacillus ochoae sp. nov., Paenibacillus whitsoniae sp. nov., Paenibacillus spiritus sp. nov. Isolated from the Mars Exploration Rover during spacecraft assembly.</title>
        <authorList>
            <person name="Seuylemezian A."/>
            <person name="Vaishampayan P."/>
        </authorList>
    </citation>
    <scope>NUCLEOTIDE SEQUENCE [LARGE SCALE GENOMIC DNA]</scope>
    <source>
        <strain evidence="4 5">MER_111</strain>
    </source>
</reference>
<evidence type="ECO:0000256" key="1">
    <source>
        <dbReference type="ARBA" id="ARBA00022737"/>
    </source>
</evidence>
<dbReference type="InterPro" id="IPR036770">
    <property type="entry name" value="Ankyrin_rpt-contain_sf"/>
</dbReference>
<feature type="repeat" description="ANK" evidence="3">
    <location>
        <begin position="98"/>
        <end position="130"/>
    </location>
</feature>
<protein>
    <submittedName>
        <fullName evidence="4">Uncharacterized protein</fullName>
    </submittedName>
</protein>
<dbReference type="EMBL" id="VYKK01000027">
    <property type="protein sequence ID" value="KAA8998359.1"/>
    <property type="molecule type" value="Genomic_DNA"/>
</dbReference>
<dbReference type="SMART" id="SM00248">
    <property type="entry name" value="ANK"/>
    <property type="match status" value="7"/>
</dbReference>
<dbReference type="Pfam" id="PF12796">
    <property type="entry name" value="Ank_2"/>
    <property type="match status" value="2"/>
</dbReference>
<dbReference type="OrthoDB" id="341379at2"/>
<name>A0A5J5FX24_9BACL</name>
<dbReference type="PROSITE" id="PS50297">
    <property type="entry name" value="ANK_REP_REGION"/>
    <property type="match status" value="6"/>
</dbReference>
<dbReference type="PROSITE" id="PS50088">
    <property type="entry name" value="ANK_REPEAT"/>
    <property type="match status" value="6"/>
</dbReference>
<keyword evidence="1" id="KW-0677">Repeat</keyword>
<dbReference type="Proteomes" id="UP000367750">
    <property type="component" value="Unassembled WGS sequence"/>
</dbReference>
<feature type="repeat" description="ANK" evidence="3">
    <location>
        <begin position="32"/>
        <end position="64"/>
    </location>
</feature>
<gene>
    <name evidence="4" type="ORF">F4V43_16535</name>
</gene>
<dbReference type="PANTHER" id="PTHR24198">
    <property type="entry name" value="ANKYRIN REPEAT AND PROTEIN KINASE DOMAIN-CONTAINING PROTEIN"/>
    <property type="match status" value="1"/>
</dbReference>
<evidence type="ECO:0000313" key="4">
    <source>
        <dbReference type="EMBL" id="KAA8998359.1"/>
    </source>
</evidence>
<feature type="repeat" description="ANK" evidence="3">
    <location>
        <begin position="133"/>
        <end position="165"/>
    </location>
</feature>
<keyword evidence="2 3" id="KW-0040">ANK repeat</keyword>
<dbReference type="InterPro" id="IPR002110">
    <property type="entry name" value="Ankyrin_rpt"/>
</dbReference>
<feature type="repeat" description="ANK" evidence="3">
    <location>
        <begin position="234"/>
        <end position="266"/>
    </location>
</feature>
<proteinExistence type="predicted"/>
<evidence type="ECO:0000313" key="5">
    <source>
        <dbReference type="Proteomes" id="UP000367750"/>
    </source>
</evidence>
<dbReference type="RefSeq" id="WP_150459366.1">
    <property type="nucleotide sequence ID" value="NZ_VYKK01000027.1"/>
</dbReference>
<dbReference type="PRINTS" id="PR01415">
    <property type="entry name" value="ANKYRIN"/>
</dbReference>
<keyword evidence="5" id="KW-1185">Reference proteome</keyword>
<organism evidence="4 5">
    <name type="scientific">Paenibacillus spiritus</name>
    <dbReference type="NCBI Taxonomy" id="2496557"/>
    <lineage>
        <taxon>Bacteria</taxon>
        <taxon>Bacillati</taxon>
        <taxon>Bacillota</taxon>
        <taxon>Bacilli</taxon>
        <taxon>Bacillales</taxon>
        <taxon>Paenibacillaceae</taxon>
        <taxon>Paenibacillus</taxon>
    </lineage>
</organism>
<feature type="repeat" description="ANK" evidence="3">
    <location>
        <begin position="166"/>
        <end position="198"/>
    </location>
</feature>
<dbReference type="AlphaFoldDB" id="A0A5J5FX24"/>
<sequence length="284" mass="32138">MNPFNLIKNGDLSDLINFVHLHEGSMKERDSKNRTLLHVAVLEEKFSMVRWLIHENIDTNLRDNEEYTAIERAIHKNNTEIAKLLLISPGTNVKSNRHGYTYLHAAAAHGNNELVELLVSMGLCVNEKDDEGNGFTPLHWAVQQNHTKTVELLLKYGADPNIKDSEGFFALYMASSNGYLDMIKLLLLYKANIHMICEASSNSTSLLIATAYDQFGAVQLLLDNGANINDQGSDGRTSLHIAAFHKYLELYHYLLDRGADSSIKDQRNLKAKDYLYIQEDELED</sequence>
<dbReference type="Pfam" id="PF13637">
    <property type="entry name" value="Ank_4"/>
    <property type="match status" value="1"/>
</dbReference>
<dbReference type="Gene3D" id="1.25.40.20">
    <property type="entry name" value="Ankyrin repeat-containing domain"/>
    <property type="match status" value="2"/>
</dbReference>
<comment type="caution">
    <text evidence="4">The sequence shown here is derived from an EMBL/GenBank/DDBJ whole genome shotgun (WGS) entry which is preliminary data.</text>
</comment>
<feature type="repeat" description="ANK" evidence="3">
    <location>
        <begin position="201"/>
        <end position="233"/>
    </location>
</feature>